<evidence type="ECO:0000313" key="4">
    <source>
        <dbReference type="Proteomes" id="UP000279972"/>
    </source>
</evidence>
<dbReference type="Proteomes" id="UP000279972">
    <property type="component" value="Chromosome"/>
</dbReference>
<evidence type="ECO:0000313" key="2">
    <source>
        <dbReference type="EMBL" id="PNW13850.1"/>
    </source>
</evidence>
<gene>
    <name evidence="2" type="ORF">C1637_08245</name>
    <name evidence="1" type="ORF">EG342_11450</name>
</gene>
<reference evidence="2 3" key="1">
    <citation type="submission" date="2018-01" db="EMBL/GenBank/DDBJ databases">
        <title>Draft genome sequences of Chryseobacterium lactis NCTC11390, Chryseobacterium oncorhynchi 701B-08, and Chryseobacterium viscerum 687B-08.</title>
        <authorList>
            <person name="Jeong J.-J."/>
            <person name="Lee Y.J."/>
            <person name="Park B."/>
            <person name="Choi I.-G."/>
            <person name="Kim K.D."/>
        </authorList>
    </citation>
    <scope>NUCLEOTIDE SEQUENCE [LARGE SCALE GENOMIC DNA]</scope>
    <source>
        <strain evidence="2 3">NCTC11390</strain>
    </source>
</reference>
<protein>
    <recommendedName>
        <fullName evidence="5">Bacteriocin</fullName>
    </recommendedName>
</protein>
<evidence type="ECO:0000313" key="3">
    <source>
        <dbReference type="Proteomes" id="UP000236262"/>
    </source>
</evidence>
<accession>A0A3G6RLY0</accession>
<evidence type="ECO:0008006" key="5">
    <source>
        <dbReference type="Google" id="ProtNLM"/>
    </source>
</evidence>
<evidence type="ECO:0000313" key="1">
    <source>
        <dbReference type="EMBL" id="AZA82474.1"/>
    </source>
</evidence>
<dbReference type="OrthoDB" id="1265037at2"/>
<dbReference type="EMBL" id="CP033924">
    <property type="protein sequence ID" value="AZA82474.1"/>
    <property type="molecule type" value="Genomic_DNA"/>
</dbReference>
<dbReference type="AlphaFoldDB" id="A0A3G6RLY0"/>
<name>A0A3G6RLY0_CHRLC</name>
<dbReference type="RefSeq" id="WP_103290771.1">
    <property type="nucleotide sequence ID" value="NZ_CP033924.1"/>
</dbReference>
<proteinExistence type="predicted"/>
<keyword evidence="4" id="KW-1185">Reference proteome</keyword>
<organism evidence="2 3">
    <name type="scientific">Chryseobacterium lactis</name>
    <dbReference type="NCBI Taxonomy" id="1241981"/>
    <lineage>
        <taxon>Bacteria</taxon>
        <taxon>Pseudomonadati</taxon>
        <taxon>Bacteroidota</taxon>
        <taxon>Flavobacteriia</taxon>
        <taxon>Flavobacteriales</taxon>
        <taxon>Weeksellaceae</taxon>
        <taxon>Chryseobacterium group</taxon>
        <taxon>Chryseobacterium</taxon>
    </lineage>
</organism>
<dbReference type="Proteomes" id="UP000236262">
    <property type="component" value="Unassembled WGS sequence"/>
</dbReference>
<dbReference type="KEGG" id="clac:EG342_11450"/>
<sequence length="74" mass="8161">MKTITEFQESKSICIEKETMEAINGGLLPEGSTRREDFCTGANDGDSEVTYYSDSGQLISIDGTRLDGSTYHYP</sequence>
<dbReference type="EMBL" id="PPEH01000003">
    <property type="protein sequence ID" value="PNW13850.1"/>
    <property type="molecule type" value="Genomic_DNA"/>
</dbReference>
<reference evidence="1 4" key="2">
    <citation type="submission" date="2018-11" db="EMBL/GenBank/DDBJ databases">
        <title>Proposal to divide the Flavobacteriaceae and reorganize its genera based on Amino Acid Identity values calculated from whole genome sequences.</title>
        <authorList>
            <person name="Nicholson A.C."/>
            <person name="Gulvik C.A."/>
            <person name="Whitney A.M."/>
            <person name="Humrighouse B.W."/>
            <person name="Bell M."/>
            <person name="Holmes B."/>
            <person name="Steigerwalt A.G."/>
            <person name="Villarma A."/>
            <person name="Sheth M."/>
            <person name="Batra D."/>
            <person name="Pryor J."/>
            <person name="Bernardet J.-F."/>
            <person name="Hugo C."/>
            <person name="Kampfer P."/>
            <person name="Newman J."/>
            <person name="McQuiston J.R."/>
        </authorList>
    </citation>
    <scope>NUCLEOTIDE SEQUENCE [LARGE SCALE GENOMIC DNA]</scope>
    <source>
        <strain evidence="1 4">KC_1864</strain>
    </source>
</reference>